<evidence type="ECO:0000259" key="8">
    <source>
        <dbReference type="PROSITE" id="PS50928"/>
    </source>
</evidence>
<proteinExistence type="inferred from homology"/>
<dbReference type="RefSeq" id="WP_004627415.1">
    <property type="nucleotide sequence ID" value="NZ_AORV01000045.1"/>
</dbReference>
<dbReference type="AlphaFoldDB" id="S0FH21"/>
<dbReference type="InterPro" id="IPR050809">
    <property type="entry name" value="UgpAE/MalFG_permease"/>
</dbReference>
<organism evidence="9 10">
    <name type="scientific">Ruminiclostridium cellobioparum subsp. termitidis CT1112</name>
    <dbReference type="NCBI Taxonomy" id="1195236"/>
    <lineage>
        <taxon>Bacteria</taxon>
        <taxon>Bacillati</taxon>
        <taxon>Bacillota</taxon>
        <taxon>Clostridia</taxon>
        <taxon>Eubacteriales</taxon>
        <taxon>Oscillospiraceae</taxon>
        <taxon>Ruminiclostridium</taxon>
    </lineage>
</organism>
<feature type="transmembrane region" description="Helical" evidence="7">
    <location>
        <begin position="288"/>
        <end position="312"/>
    </location>
</feature>
<feature type="transmembrane region" description="Helical" evidence="7">
    <location>
        <begin position="38"/>
        <end position="58"/>
    </location>
</feature>
<sequence length="329" mass="37001">MDASSMEIKNKSIGVYQPGKIKKSKKDRFIKEFRDNKMLYLMTLPGIIVLLIFCYVPMSGIYMAFTDYNIKQGIFGSKFVGFQNFLYFFTDGGMALRVTYNTIILNVFYIITGLVFPISISIFLNEINSKIFKKATQMFLFFPYFLSWVVIGAIIYSLFSSDVGVVNTILKSFGMEPVRWYAEPKYWKAILVGANVWKWTGYSTIVYLAAMVNFDYALYEAAIVDGATKFQQIRSITLPLIKPTAVVLTLLSVGRIFYGDFAMIYGIVGDNGVLSNATTVIDTYVYSAMRTLGFSLASAIGLYQSVMGLILVTLTNHLAKKINDGEGLF</sequence>
<feature type="transmembrane region" description="Helical" evidence="7">
    <location>
        <begin position="245"/>
        <end position="268"/>
    </location>
</feature>
<feature type="transmembrane region" description="Helical" evidence="7">
    <location>
        <begin position="103"/>
        <end position="127"/>
    </location>
</feature>
<feature type="domain" description="ABC transmembrane type-1" evidence="8">
    <location>
        <begin position="99"/>
        <end position="315"/>
    </location>
</feature>
<comment type="subcellular location">
    <subcellularLocation>
        <location evidence="1 7">Cell membrane</location>
        <topology evidence="1 7">Multi-pass membrane protein</topology>
    </subcellularLocation>
</comment>
<evidence type="ECO:0000313" key="10">
    <source>
        <dbReference type="Proteomes" id="UP000014155"/>
    </source>
</evidence>
<keyword evidence="10" id="KW-1185">Reference proteome</keyword>
<dbReference type="PROSITE" id="PS50928">
    <property type="entry name" value="ABC_TM1"/>
    <property type="match status" value="1"/>
</dbReference>
<feature type="transmembrane region" description="Helical" evidence="7">
    <location>
        <begin position="205"/>
        <end position="224"/>
    </location>
</feature>
<keyword evidence="6 7" id="KW-0472">Membrane</keyword>
<evidence type="ECO:0000256" key="4">
    <source>
        <dbReference type="ARBA" id="ARBA00022692"/>
    </source>
</evidence>
<name>S0FH21_RUMCE</name>
<comment type="similarity">
    <text evidence="7">Belongs to the binding-protein-dependent transport system permease family.</text>
</comment>
<dbReference type="InterPro" id="IPR035906">
    <property type="entry name" value="MetI-like_sf"/>
</dbReference>
<dbReference type="SUPFAM" id="SSF161098">
    <property type="entry name" value="MetI-like"/>
    <property type="match status" value="1"/>
</dbReference>
<comment type="caution">
    <text evidence="9">The sequence shown here is derived from an EMBL/GenBank/DDBJ whole genome shotgun (WGS) entry which is preliminary data.</text>
</comment>
<dbReference type="Gene3D" id="1.10.3720.10">
    <property type="entry name" value="MetI-like"/>
    <property type="match status" value="1"/>
</dbReference>
<evidence type="ECO:0000256" key="5">
    <source>
        <dbReference type="ARBA" id="ARBA00022989"/>
    </source>
</evidence>
<evidence type="ECO:0000256" key="1">
    <source>
        <dbReference type="ARBA" id="ARBA00004651"/>
    </source>
</evidence>
<dbReference type="InterPro" id="IPR000515">
    <property type="entry name" value="MetI-like"/>
</dbReference>
<dbReference type="PANTHER" id="PTHR43227:SF11">
    <property type="entry name" value="BLL4140 PROTEIN"/>
    <property type="match status" value="1"/>
</dbReference>
<feature type="transmembrane region" description="Helical" evidence="7">
    <location>
        <begin position="139"/>
        <end position="159"/>
    </location>
</feature>
<dbReference type="PANTHER" id="PTHR43227">
    <property type="entry name" value="BLL4140 PROTEIN"/>
    <property type="match status" value="1"/>
</dbReference>
<accession>S0FH21</accession>
<evidence type="ECO:0000256" key="2">
    <source>
        <dbReference type="ARBA" id="ARBA00022448"/>
    </source>
</evidence>
<dbReference type="CDD" id="cd06261">
    <property type="entry name" value="TM_PBP2"/>
    <property type="match status" value="1"/>
</dbReference>
<evidence type="ECO:0000256" key="6">
    <source>
        <dbReference type="ARBA" id="ARBA00023136"/>
    </source>
</evidence>
<keyword evidence="2 7" id="KW-0813">Transport</keyword>
<dbReference type="PATRIC" id="fig|1195236.3.peg.3509"/>
<evidence type="ECO:0000313" key="9">
    <source>
        <dbReference type="EMBL" id="EMS70925.1"/>
    </source>
</evidence>
<dbReference type="GO" id="GO:0005886">
    <property type="term" value="C:plasma membrane"/>
    <property type="evidence" value="ECO:0007669"/>
    <property type="project" value="UniProtKB-SubCell"/>
</dbReference>
<dbReference type="STRING" id="1195236.CTER_3286"/>
<gene>
    <name evidence="9" type="ORF">CTER_3286</name>
</gene>
<dbReference type="GO" id="GO:0055085">
    <property type="term" value="P:transmembrane transport"/>
    <property type="evidence" value="ECO:0007669"/>
    <property type="project" value="InterPro"/>
</dbReference>
<protein>
    <submittedName>
        <fullName evidence="9">ABC-type polysaccharide transport system, permease component</fullName>
    </submittedName>
</protein>
<keyword evidence="5 7" id="KW-1133">Transmembrane helix</keyword>
<dbReference type="eggNOG" id="COG4209">
    <property type="taxonomic scope" value="Bacteria"/>
</dbReference>
<dbReference type="EMBL" id="AORV01000045">
    <property type="protein sequence ID" value="EMS70925.1"/>
    <property type="molecule type" value="Genomic_DNA"/>
</dbReference>
<dbReference type="Proteomes" id="UP000014155">
    <property type="component" value="Unassembled WGS sequence"/>
</dbReference>
<evidence type="ECO:0000256" key="7">
    <source>
        <dbReference type="RuleBase" id="RU363032"/>
    </source>
</evidence>
<keyword evidence="3" id="KW-1003">Cell membrane</keyword>
<keyword evidence="4 7" id="KW-0812">Transmembrane</keyword>
<dbReference type="Pfam" id="PF00528">
    <property type="entry name" value="BPD_transp_1"/>
    <property type="match status" value="1"/>
</dbReference>
<reference evidence="9 10" key="1">
    <citation type="journal article" date="2013" name="Genome Announc.">
        <title>Draft Genome Sequence of the Cellulolytic, Mesophilic, Anaerobic Bacterium Clostridium termitidis Strain CT1112 (DSM 5398).</title>
        <authorList>
            <person name="Lal S."/>
            <person name="Ramachandran U."/>
            <person name="Zhang X."/>
            <person name="Munir R."/>
            <person name="Sparling R."/>
            <person name="Levin D.B."/>
        </authorList>
    </citation>
    <scope>NUCLEOTIDE SEQUENCE [LARGE SCALE GENOMIC DNA]</scope>
    <source>
        <strain evidence="9 10">CT1112</strain>
    </source>
</reference>
<evidence type="ECO:0000256" key="3">
    <source>
        <dbReference type="ARBA" id="ARBA00022475"/>
    </source>
</evidence>